<proteinExistence type="predicted"/>
<accession>A0A381R576</accession>
<evidence type="ECO:0000313" key="2">
    <source>
        <dbReference type="EMBL" id="SUZ86354.1"/>
    </source>
</evidence>
<dbReference type="EMBL" id="UINC01001677">
    <property type="protein sequence ID" value="SUZ86354.1"/>
    <property type="molecule type" value="Genomic_DNA"/>
</dbReference>
<reference evidence="2" key="1">
    <citation type="submission" date="2018-05" db="EMBL/GenBank/DDBJ databases">
        <authorList>
            <person name="Lanie J.A."/>
            <person name="Ng W.-L."/>
            <person name="Kazmierczak K.M."/>
            <person name="Andrzejewski T.M."/>
            <person name="Davidsen T.M."/>
            <person name="Wayne K.J."/>
            <person name="Tettelin H."/>
            <person name="Glass J.I."/>
            <person name="Rusch D."/>
            <person name="Podicherti R."/>
            <person name="Tsui H.-C.T."/>
            <person name="Winkler M.E."/>
        </authorList>
    </citation>
    <scope>NUCLEOTIDE SEQUENCE</scope>
</reference>
<sequence>MEESSGTDSLSVNILDEENPDLSKTEIADRISVDSLAIKKEIKPKIVTKEKVVTPKVSLSINTIPENVEVSLDGNILGSTPISGKKISAGGHTFEIQKEGYAPISYDLSVNPSKSVSLDFFMNPVYDVRFKTDEVGLIFELNNTHRWTEDLIRMQLEAGDHHLRVYKLGEIIDEQVIVADQPLTFQYYLNKGTVANPEN</sequence>
<dbReference type="AlphaFoldDB" id="A0A381R576"/>
<dbReference type="InterPro" id="IPR013229">
    <property type="entry name" value="PEGA"/>
</dbReference>
<gene>
    <name evidence="2" type="ORF">METZ01_LOCUS39208</name>
</gene>
<evidence type="ECO:0000259" key="1">
    <source>
        <dbReference type="Pfam" id="PF08308"/>
    </source>
</evidence>
<feature type="domain" description="PEGA" evidence="1">
    <location>
        <begin position="58"/>
        <end position="120"/>
    </location>
</feature>
<dbReference type="Pfam" id="PF08308">
    <property type="entry name" value="PEGA"/>
    <property type="match status" value="1"/>
</dbReference>
<protein>
    <recommendedName>
        <fullName evidence="1">PEGA domain-containing protein</fullName>
    </recommendedName>
</protein>
<organism evidence="2">
    <name type="scientific">marine metagenome</name>
    <dbReference type="NCBI Taxonomy" id="408172"/>
    <lineage>
        <taxon>unclassified sequences</taxon>
        <taxon>metagenomes</taxon>
        <taxon>ecological metagenomes</taxon>
    </lineage>
</organism>
<name>A0A381R576_9ZZZZ</name>